<keyword evidence="2" id="KW-1185">Reference proteome</keyword>
<reference evidence="1 2" key="1">
    <citation type="submission" date="2019-04" db="EMBL/GenBank/DDBJ databases">
        <title>An improved genome assembly and genetic linkage map for asparagus bean, Vigna unguiculata ssp. sesquipedialis.</title>
        <authorList>
            <person name="Xia Q."/>
            <person name="Zhang R."/>
            <person name="Dong Y."/>
        </authorList>
    </citation>
    <scope>NUCLEOTIDE SEQUENCE [LARGE SCALE GENOMIC DNA]</scope>
    <source>
        <tissue evidence="1">Leaf</tissue>
    </source>
</reference>
<organism evidence="1 2">
    <name type="scientific">Vigna unguiculata</name>
    <name type="common">Cowpea</name>
    <dbReference type="NCBI Taxonomy" id="3917"/>
    <lineage>
        <taxon>Eukaryota</taxon>
        <taxon>Viridiplantae</taxon>
        <taxon>Streptophyta</taxon>
        <taxon>Embryophyta</taxon>
        <taxon>Tracheophyta</taxon>
        <taxon>Spermatophyta</taxon>
        <taxon>Magnoliopsida</taxon>
        <taxon>eudicotyledons</taxon>
        <taxon>Gunneridae</taxon>
        <taxon>Pentapetalae</taxon>
        <taxon>rosids</taxon>
        <taxon>fabids</taxon>
        <taxon>Fabales</taxon>
        <taxon>Fabaceae</taxon>
        <taxon>Papilionoideae</taxon>
        <taxon>50 kb inversion clade</taxon>
        <taxon>NPAAA clade</taxon>
        <taxon>indigoferoid/millettioid clade</taxon>
        <taxon>Phaseoleae</taxon>
        <taxon>Vigna</taxon>
    </lineage>
</organism>
<protein>
    <submittedName>
        <fullName evidence="1">Uncharacterized protein</fullName>
    </submittedName>
</protein>
<evidence type="ECO:0000313" key="1">
    <source>
        <dbReference type="EMBL" id="QCD94299.1"/>
    </source>
</evidence>
<dbReference type="EMBL" id="CP039349">
    <property type="protein sequence ID" value="QCD94299.1"/>
    <property type="molecule type" value="Genomic_DNA"/>
</dbReference>
<dbReference type="AlphaFoldDB" id="A0A4D6LZA4"/>
<dbReference type="Proteomes" id="UP000501690">
    <property type="component" value="Linkage Group LG5"/>
</dbReference>
<gene>
    <name evidence="1" type="ORF">DEO72_LG5g2382</name>
</gene>
<name>A0A4D6LZA4_VIGUN</name>
<sequence>MKSGLVEWFGLGLDWKPSSQEGGGEALRLKLKGLEWEVKAREVLVKREAQQLEFSKESRDEYPPGGATVLRVSVVLRLVQAVHECRKLGLYPKSDAPPGGFSLAARRYQRHSDVGGNDEGMSLGKMDWEFRVCGHWYSAWRHGSVRQAIETSTEVPAVWGAWRQGSAPPGGVWNPVALEVRWRLAVRREPPGGLNLFRQAVLVDAVPCVGRFMDGVTCDDMSGAAHIKLLSRGDTSGEVRRAGLRAGRFVEAGPRAGSSPFLFVCGDDRVIRYTGADVDTGGAEDAQMAE</sequence>
<evidence type="ECO:0000313" key="2">
    <source>
        <dbReference type="Proteomes" id="UP000501690"/>
    </source>
</evidence>
<accession>A0A4D6LZA4</accession>
<proteinExistence type="predicted"/>